<name>A0A060SXB3_BLAAD</name>
<keyword evidence="2" id="KW-0285">Flavoprotein</keyword>
<dbReference type="Pfam" id="PF01613">
    <property type="entry name" value="Flavin_Reduct"/>
    <property type="match status" value="1"/>
</dbReference>
<dbReference type="PANTHER" id="PTHR33798:SF5">
    <property type="entry name" value="FLAVIN REDUCTASE LIKE DOMAIN-CONTAINING PROTEIN"/>
    <property type="match status" value="1"/>
</dbReference>
<evidence type="ECO:0000256" key="2">
    <source>
        <dbReference type="ARBA" id="ARBA00022630"/>
    </source>
</evidence>
<feature type="domain" description="Flavin reductase like" evidence="5">
    <location>
        <begin position="89"/>
        <end position="247"/>
    </location>
</feature>
<dbReference type="EMBL" id="HG937691">
    <property type="protein sequence ID" value="CDP33550.1"/>
    <property type="molecule type" value="Genomic_DNA"/>
</dbReference>
<dbReference type="InterPro" id="IPR012349">
    <property type="entry name" value="Split_barrel_FMN-bd"/>
</dbReference>
<reference evidence="6" key="2">
    <citation type="submission" date="2014-06" db="EMBL/GenBank/DDBJ databases">
        <title>The complete genome of Blastobotrys (Arxula) adeninivorans LS3 - a yeast of biotechnological interest.</title>
        <authorList>
            <person name="Kunze G."/>
            <person name="Gaillardin C."/>
            <person name="Czernicka M."/>
            <person name="Durrens P."/>
            <person name="Martin T."/>
            <person name="Boer E."/>
            <person name="Gabaldon T."/>
            <person name="Cruz J."/>
            <person name="Talla E."/>
            <person name="Marck C."/>
            <person name="Goffeau A."/>
            <person name="Barbe V."/>
            <person name="Baret P."/>
            <person name="Baronian K."/>
            <person name="Beier S."/>
            <person name="Bleykasten C."/>
            <person name="Bode R."/>
            <person name="Casaregola S."/>
            <person name="Despons L."/>
            <person name="Fairhead C."/>
            <person name="Giersberg M."/>
            <person name="Gierski P."/>
            <person name="Hahnel U."/>
            <person name="Hartmann A."/>
            <person name="Jankowska D."/>
            <person name="Jubin C."/>
            <person name="Jung P."/>
            <person name="Lafontaine I."/>
            <person name="Leh-Louis V."/>
            <person name="Lemaire M."/>
            <person name="Marcet-Houben M."/>
            <person name="Mascher M."/>
            <person name="Morel G."/>
            <person name="Richard G.-F."/>
            <person name="Riechen J."/>
            <person name="Sacerdot C."/>
            <person name="Sarkar A."/>
            <person name="Savel G."/>
            <person name="Schacherer J."/>
            <person name="Sherman D."/>
            <person name="Straub M.-L."/>
            <person name="Stein N."/>
            <person name="Thierry A."/>
            <person name="Trautwein-Schult A."/>
            <person name="Westhof E."/>
            <person name="Worch S."/>
            <person name="Dujon B."/>
            <person name="Souciet J.-L."/>
            <person name="Wincker P."/>
            <person name="Scholz U."/>
            <person name="Neuveglise N."/>
        </authorList>
    </citation>
    <scope>NUCLEOTIDE SEQUENCE</scope>
    <source>
        <strain evidence="6">LS3</strain>
    </source>
</reference>
<evidence type="ECO:0000259" key="5">
    <source>
        <dbReference type="SMART" id="SM00903"/>
    </source>
</evidence>
<dbReference type="SUPFAM" id="SSF50475">
    <property type="entry name" value="FMN-binding split barrel"/>
    <property type="match status" value="1"/>
</dbReference>
<sequence>MSRTTGLNLVRLLHSSRTIMSRHPDFNKVQASRPDFERSKSFSYTKTVDPDWRPGQGATSQEWRDNKKIELDPYAEGRSAGDVYKLIISGITPRPIGFISTVSKDGVPNLAPFSYFNAMSSDPPMFALGIAGAPGNLKDSTQNILDTGEVTINIISEWFIEAANYASIDAPTGVDEWQLSGLTPAKSRLVRPDHVAESAFSIEGKLRSHNEWKSRRTGKVTSVTMMIEGLTFHIREDVLNEDRNIIDISKLRPVSRLGGITYGRTVNGYELKRPHFEREKQTEEVEKMLNSKI</sequence>
<evidence type="ECO:0000256" key="4">
    <source>
        <dbReference type="ARBA" id="ARBA00038054"/>
    </source>
</evidence>
<reference evidence="6" key="1">
    <citation type="submission" date="2014-02" db="EMBL/GenBank/DDBJ databases">
        <authorList>
            <person name="Genoscope - CEA"/>
        </authorList>
    </citation>
    <scope>NUCLEOTIDE SEQUENCE</scope>
    <source>
        <strain evidence="6">LS3</strain>
    </source>
</reference>
<dbReference type="AlphaFoldDB" id="A0A060SXB3"/>
<organism evidence="6">
    <name type="scientific">Blastobotrys adeninivorans</name>
    <name type="common">Yeast</name>
    <name type="synonym">Arxula adeninivorans</name>
    <dbReference type="NCBI Taxonomy" id="409370"/>
    <lineage>
        <taxon>Eukaryota</taxon>
        <taxon>Fungi</taxon>
        <taxon>Dikarya</taxon>
        <taxon>Ascomycota</taxon>
        <taxon>Saccharomycotina</taxon>
        <taxon>Dipodascomycetes</taxon>
        <taxon>Dipodascales</taxon>
        <taxon>Trichomonascaceae</taxon>
        <taxon>Blastobotrys</taxon>
    </lineage>
</organism>
<dbReference type="PANTHER" id="PTHR33798">
    <property type="entry name" value="FLAVOPROTEIN OXYGENASE"/>
    <property type="match status" value="1"/>
</dbReference>
<accession>A0A060SXB3</accession>
<dbReference type="GO" id="GO:0010181">
    <property type="term" value="F:FMN binding"/>
    <property type="evidence" value="ECO:0007669"/>
    <property type="project" value="InterPro"/>
</dbReference>
<comment type="cofactor">
    <cofactor evidence="1">
        <name>FMN</name>
        <dbReference type="ChEBI" id="CHEBI:58210"/>
    </cofactor>
</comment>
<evidence type="ECO:0000256" key="1">
    <source>
        <dbReference type="ARBA" id="ARBA00001917"/>
    </source>
</evidence>
<protein>
    <submittedName>
        <fullName evidence="6">ARAD1A11880p</fullName>
    </submittedName>
</protein>
<dbReference type="PhylomeDB" id="A0A060SXB3"/>
<dbReference type="Gene3D" id="2.30.110.10">
    <property type="entry name" value="Electron Transport, Fmn-binding Protein, Chain A"/>
    <property type="match status" value="1"/>
</dbReference>
<gene>
    <name evidence="6" type="ORF">GNLVRS02_ARAD1A11880g</name>
</gene>
<evidence type="ECO:0000256" key="3">
    <source>
        <dbReference type="ARBA" id="ARBA00022643"/>
    </source>
</evidence>
<keyword evidence="3" id="KW-0288">FMN</keyword>
<dbReference type="InterPro" id="IPR002563">
    <property type="entry name" value="Flavin_Rdtase-like_dom"/>
</dbReference>
<comment type="similarity">
    <text evidence="4">Belongs to the flavoredoxin family.</text>
</comment>
<proteinExistence type="inferred from homology"/>
<dbReference type="SMART" id="SM00903">
    <property type="entry name" value="Flavin_Reduct"/>
    <property type="match status" value="1"/>
</dbReference>
<evidence type="ECO:0000313" key="6">
    <source>
        <dbReference type="EMBL" id="CDP33550.1"/>
    </source>
</evidence>